<evidence type="ECO:0000313" key="2">
    <source>
        <dbReference type="Proteomes" id="UP000756387"/>
    </source>
</evidence>
<organism evidence="1 2">
    <name type="scientific">Nocardioides malaquae</name>
    <dbReference type="NCBI Taxonomy" id="2773426"/>
    <lineage>
        <taxon>Bacteria</taxon>
        <taxon>Bacillati</taxon>
        <taxon>Actinomycetota</taxon>
        <taxon>Actinomycetes</taxon>
        <taxon>Propionibacteriales</taxon>
        <taxon>Nocardioidaceae</taxon>
        <taxon>Nocardioides</taxon>
    </lineage>
</organism>
<evidence type="ECO:0000313" key="1">
    <source>
        <dbReference type="EMBL" id="MBE7325596.1"/>
    </source>
</evidence>
<comment type="caution">
    <text evidence="1">The sequence shown here is derived from an EMBL/GenBank/DDBJ whole genome shotgun (WGS) entry which is preliminary data.</text>
</comment>
<keyword evidence="2" id="KW-1185">Reference proteome</keyword>
<gene>
    <name evidence="1" type="ORF">IEQ44_13135</name>
</gene>
<dbReference type="RefSeq" id="WP_193638921.1">
    <property type="nucleotide sequence ID" value="NZ_JADCSA010000013.1"/>
</dbReference>
<accession>A0ABR9RVL1</accession>
<name>A0ABR9RVL1_9ACTN</name>
<dbReference type="EMBL" id="JADCSA010000013">
    <property type="protein sequence ID" value="MBE7325596.1"/>
    <property type="molecule type" value="Genomic_DNA"/>
</dbReference>
<dbReference type="Proteomes" id="UP000756387">
    <property type="component" value="Unassembled WGS sequence"/>
</dbReference>
<proteinExistence type="predicted"/>
<reference evidence="1 2" key="1">
    <citation type="submission" date="2020-10" db="EMBL/GenBank/DDBJ databases">
        <title>Nocardioides sp. isolated from sludge.</title>
        <authorList>
            <person name="Zhang X."/>
        </authorList>
    </citation>
    <scope>NUCLEOTIDE SEQUENCE [LARGE SCALE GENOMIC DNA]</scope>
    <source>
        <strain evidence="1 2">Y6</strain>
    </source>
</reference>
<protein>
    <submittedName>
        <fullName evidence="1">Uncharacterized protein</fullName>
    </submittedName>
</protein>
<sequence length="285" mass="28848">MSEQTSSPDVHPAWAGLLDDARATTPQGTVSPELLAQHADLRAGGLIGTLAVRDTDLPLLRGVTTPLRVVLTSGAGAVAGALGLAAKLGLTVTSLQVALRDVDDLGGNARRVVAAVDAARGEGVLDDEVRVHVDVPTDLPGGVGGQWARAADEVAAAELALHLRCDGTVDVRPDEAARWIDAVLDRETPFSVAAAADVSDPAGAGDGTGLMGAVNLLLATRQAFDGADRATVTATLAGDDPTEVLTVARGEEYLAATRRWLPSVVASDPAAVADGLLATGLPTGS</sequence>